<reference evidence="1 2" key="1">
    <citation type="journal article" date="2019" name="Int. J. Syst. Evol. Microbiol.">
        <title>The Global Catalogue of Microorganisms (GCM) 10K type strain sequencing project: providing services to taxonomists for standard genome sequencing and annotation.</title>
        <authorList>
            <consortium name="The Broad Institute Genomics Platform"/>
            <consortium name="The Broad Institute Genome Sequencing Center for Infectious Disease"/>
            <person name="Wu L."/>
            <person name="Ma J."/>
        </authorList>
    </citation>
    <scope>NUCLEOTIDE SEQUENCE [LARGE SCALE GENOMIC DNA]</scope>
    <source>
        <strain evidence="1 2">JCM 16083</strain>
    </source>
</reference>
<evidence type="ECO:0000313" key="1">
    <source>
        <dbReference type="EMBL" id="GAA0874134.1"/>
    </source>
</evidence>
<name>A0ABN1MLP1_9FLAO</name>
<accession>A0ABN1MLP1</accession>
<keyword evidence="2" id="KW-1185">Reference proteome</keyword>
<dbReference type="Proteomes" id="UP001501126">
    <property type="component" value="Unassembled WGS sequence"/>
</dbReference>
<sequence>MRNLILFLLTGSLGFSFSSSELKLPTRKNESFSIGERLRYRVTYGFIDAGEAVIEVKPTPKKGAQGQALYHVVGTGRTLGAFNLFYRVNDVYETYIDQKGIFPWYFKRRVEEGKYRLQQDYRFDQHKEKVDNGKGKLFDIPVGVQDMISSFYYARTLDYKNMKVGDISEFKCFMDDEIYPLKIKYVGKEEIKIRKGTFRCMKFVPVVQTGRYFESEDDVNFWVTDDKNRIPVLVKAKIPVGTVKLHLVEWNGLKHDLALVK</sequence>
<dbReference type="InterPro" id="IPR021457">
    <property type="entry name" value="DUF3108"/>
</dbReference>
<protein>
    <submittedName>
        <fullName evidence="1">DUF3108 domain-containing protein</fullName>
    </submittedName>
</protein>
<gene>
    <name evidence="1" type="ORF">GCM10009118_05420</name>
</gene>
<dbReference type="EMBL" id="BAAAFH010000003">
    <property type="protein sequence ID" value="GAA0874134.1"/>
    <property type="molecule type" value="Genomic_DNA"/>
</dbReference>
<comment type="caution">
    <text evidence="1">The sequence shown here is derived from an EMBL/GenBank/DDBJ whole genome shotgun (WGS) entry which is preliminary data.</text>
</comment>
<dbReference type="Pfam" id="PF11306">
    <property type="entry name" value="DUF3108"/>
    <property type="match status" value="1"/>
</dbReference>
<organism evidence="1 2">
    <name type="scientific">Wandonia haliotis</name>
    <dbReference type="NCBI Taxonomy" id="574963"/>
    <lineage>
        <taxon>Bacteria</taxon>
        <taxon>Pseudomonadati</taxon>
        <taxon>Bacteroidota</taxon>
        <taxon>Flavobacteriia</taxon>
        <taxon>Flavobacteriales</taxon>
        <taxon>Crocinitomicaceae</taxon>
        <taxon>Wandonia</taxon>
    </lineage>
</organism>
<evidence type="ECO:0000313" key="2">
    <source>
        <dbReference type="Proteomes" id="UP001501126"/>
    </source>
</evidence>
<dbReference type="RefSeq" id="WP_343784876.1">
    <property type="nucleotide sequence ID" value="NZ_BAAAFH010000003.1"/>
</dbReference>
<proteinExistence type="predicted"/>